<dbReference type="AlphaFoldDB" id="A0A8T3BMV0"/>
<evidence type="ECO:0000256" key="1">
    <source>
        <dbReference type="SAM" id="MobiDB-lite"/>
    </source>
</evidence>
<name>A0A8T3BMV0_DENNO</name>
<dbReference type="EMBL" id="JAGYWB010000007">
    <property type="protein sequence ID" value="KAI0516571.1"/>
    <property type="molecule type" value="Genomic_DNA"/>
</dbReference>
<keyword evidence="3" id="KW-1185">Reference proteome</keyword>
<feature type="compositionally biased region" description="Low complexity" evidence="1">
    <location>
        <begin position="24"/>
        <end position="33"/>
    </location>
</feature>
<organism evidence="2 3">
    <name type="scientific">Dendrobium nobile</name>
    <name type="common">Orchid</name>
    <dbReference type="NCBI Taxonomy" id="94219"/>
    <lineage>
        <taxon>Eukaryota</taxon>
        <taxon>Viridiplantae</taxon>
        <taxon>Streptophyta</taxon>
        <taxon>Embryophyta</taxon>
        <taxon>Tracheophyta</taxon>
        <taxon>Spermatophyta</taxon>
        <taxon>Magnoliopsida</taxon>
        <taxon>Liliopsida</taxon>
        <taxon>Asparagales</taxon>
        <taxon>Orchidaceae</taxon>
        <taxon>Epidendroideae</taxon>
        <taxon>Malaxideae</taxon>
        <taxon>Dendrobiinae</taxon>
        <taxon>Dendrobium</taxon>
    </lineage>
</organism>
<evidence type="ECO:0000313" key="2">
    <source>
        <dbReference type="EMBL" id="KAI0516571.1"/>
    </source>
</evidence>
<comment type="caution">
    <text evidence="2">The sequence shown here is derived from an EMBL/GenBank/DDBJ whole genome shotgun (WGS) entry which is preliminary data.</text>
</comment>
<reference evidence="2" key="1">
    <citation type="journal article" date="2022" name="Front. Genet.">
        <title>Chromosome-Scale Assembly of the Dendrobium nobile Genome Provides Insights Into the Molecular Mechanism of the Biosynthesis of the Medicinal Active Ingredient of Dendrobium.</title>
        <authorList>
            <person name="Xu Q."/>
            <person name="Niu S.-C."/>
            <person name="Li K.-L."/>
            <person name="Zheng P.-J."/>
            <person name="Zhang X.-J."/>
            <person name="Jia Y."/>
            <person name="Liu Y."/>
            <person name="Niu Y.-X."/>
            <person name="Yu L.-H."/>
            <person name="Chen D.-F."/>
            <person name="Zhang G.-Q."/>
        </authorList>
    </citation>
    <scope>NUCLEOTIDE SEQUENCE</scope>
    <source>
        <tissue evidence="2">Leaf</tissue>
    </source>
</reference>
<dbReference type="Proteomes" id="UP000829196">
    <property type="component" value="Unassembled WGS sequence"/>
</dbReference>
<sequence length="106" mass="11496">MEVYLLHTKAPRRRVFPFASLLDSDVSSSSSPAPVYPSVRKKKQEQSTPLSLVLFLSSHKQEEPKPPPSPPSLCSRIPGGTKAPSSTCPSSRLPLASCFCKVVLAF</sequence>
<feature type="region of interest" description="Disordered" evidence="1">
    <location>
        <begin position="24"/>
        <end position="93"/>
    </location>
</feature>
<accession>A0A8T3BMV0</accession>
<evidence type="ECO:0000313" key="3">
    <source>
        <dbReference type="Proteomes" id="UP000829196"/>
    </source>
</evidence>
<gene>
    <name evidence="2" type="ORF">KFK09_009248</name>
</gene>
<protein>
    <submittedName>
        <fullName evidence="2">Uncharacterized protein</fullName>
    </submittedName>
</protein>
<proteinExistence type="predicted"/>